<dbReference type="Proteomes" id="UP000283895">
    <property type="component" value="Unassembled WGS sequence"/>
</dbReference>
<evidence type="ECO:0000313" key="2">
    <source>
        <dbReference type="Proteomes" id="UP000283895"/>
    </source>
</evidence>
<organism evidence="1 2">
    <name type="scientific">Cytospora schulzeri</name>
    <dbReference type="NCBI Taxonomy" id="448051"/>
    <lineage>
        <taxon>Eukaryota</taxon>
        <taxon>Fungi</taxon>
        <taxon>Dikarya</taxon>
        <taxon>Ascomycota</taxon>
        <taxon>Pezizomycotina</taxon>
        <taxon>Sordariomycetes</taxon>
        <taxon>Sordariomycetidae</taxon>
        <taxon>Diaporthales</taxon>
        <taxon>Cytosporaceae</taxon>
        <taxon>Cytospora</taxon>
    </lineage>
</organism>
<protein>
    <submittedName>
        <fullName evidence="1">Uncharacterized protein</fullName>
    </submittedName>
</protein>
<gene>
    <name evidence="1" type="ORF">VMCG_08028</name>
</gene>
<dbReference type="EMBL" id="LKEA01000034">
    <property type="protein sequence ID" value="ROV95959.1"/>
    <property type="molecule type" value="Genomic_DNA"/>
</dbReference>
<accession>A0A423VY05</accession>
<keyword evidence="2" id="KW-1185">Reference proteome</keyword>
<evidence type="ECO:0000313" key="1">
    <source>
        <dbReference type="EMBL" id="ROV95959.1"/>
    </source>
</evidence>
<dbReference type="AlphaFoldDB" id="A0A423VY05"/>
<comment type="caution">
    <text evidence="1">The sequence shown here is derived from an EMBL/GenBank/DDBJ whole genome shotgun (WGS) entry which is preliminary data.</text>
</comment>
<reference evidence="1 2" key="1">
    <citation type="submission" date="2015-09" db="EMBL/GenBank/DDBJ databases">
        <title>Host preference determinants of Valsa canker pathogens revealed by comparative genomics.</title>
        <authorList>
            <person name="Yin Z."/>
            <person name="Huang L."/>
        </authorList>
    </citation>
    <scope>NUCLEOTIDE SEQUENCE [LARGE SCALE GENOMIC DNA]</scope>
    <source>
        <strain evidence="1 2">03-1</strain>
    </source>
</reference>
<name>A0A423VY05_9PEZI</name>
<proteinExistence type="predicted"/>
<sequence>MTYLVLLDVMKEWLFEILDDVMKEWLLETLDDVMTDADSDVLPLLAVAELLETEGTALELIGTDVKVELENELLDTGAGLPDVASTDEAEPEGTRLEVTDDVEPGGTRLELVGWDRAVELMIVLLDTGAMLLEAGVPDEEIGLTSILLDTEGRPLDVVKMDEVEPEGTGLEVVGRFDEVGLADGLLLLEPEGMILVEGRADTDILTLLGAEGAALEVVGMMDEGGPDGIRLDVEGKDGEIELANVLLPIEIEDTEETLLEIGDRIDELLSLETEGIILDVVGKSDGLLLETEGTILEVGGKFDGLLPLGTEGTILDVVGKSDGLILET</sequence>